<evidence type="ECO:0000256" key="5">
    <source>
        <dbReference type="RuleBase" id="RU000660"/>
    </source>
</evidence>
<evidence type="ECO:0000256" key="1">
    <source>
        <dbReference type="ARBA" id="ARBA00008777"/>
    </source>
</evidence>
<dbReference type="GO" id="GO:0003735">
    <property type="term" value="F:structural constituent of ribosome"/>
    <property type="evidence" value="ECO:0007669"/>
    <property type="project" value="InterPro"/>
</dbReference>
<dbReference type="AlphaFoldDB" id="A0A432V6T9"/>
<keyword evidence="2 4" id="KW-0689">Ribosomal protein</keyword>
<keyword evidence="7" id="KW-1185">Reference proteome</keyword>
<dbReference type="InterPro" id="IPR000456">
    <property type="entry name" value="Ribosomal_bL17"/>
</dbReference>
<dbReference type="EMBL" id="RKST01000008">
    <property type="protein sequence ID" value="RUM97859.1"/>
    <property type="molecule type" value="Genomic_DNA"/>
</dbReference>
<dbReference type="OrthoDB" id="9809073at2"/>
<evidence type="ECO:0000256" key="4">
    <source>
        <dbReference type="HAMAP-Rule" id="MF_01368"/>
    </source>
</evidence>
<evidence type="ECO:0000313" key="7">
    <source>
        <dbReference type="Proteomes" id="UP000281647"/>
    </source>
</evidence>
<protein>
    <recommendedName>
        <fullName evidence="4">Large ribosomal subunit protein bL17</fullName>
    </recommendedName>
</protein>
<dbReference type="SUPFAM" id="SSF64263">
    <property type="entry name" value="Prokaryotic ribosomal protein L17"/>
    <property type="match status" value="1"/>
</dbReference>
<proteinExistence type="inferred from homology"/>
<reference evidence="6 7" key="1">
    <citation type="submission" date="2018-11" db="EMBL/GenBank/DDBJ databases">
        <title>Pseudaminobacter arsenicus sp. nov., an arsenic-resistant bacterium isolated from arsenic-rich aquifers.</title>
        <authorList>
            <person name="Mu Y."/>
        </authorList>
    </citation>
    <scope>NUCLEOTIDE SEQUENCE [LARGE SCALE GENOMIC DNA]</scope>
    <source>
        <strain evidence="6 7">CB3</strain>
    </source>
</reference>
<comment type="caution">
    <text evidence="6">The sequence shown here is derived from an EMBL/GenBank/DDBJ whole genome shotgun (WGS) entry which is preliminary data.</text>
</comment>
<dbReference type="GO" id="GO:0006412">
    <property type="term" value="P:translation"/>
    <property type="evidence" value="ECO:0007669"/>
    <property type="project" value="UniProtKB-UniRule"/>
</dbReference>
<organism evidence="6 7">
    <name type="scientific">Borborobacter arsenicus</name>
    <dbReference type="NCBI Taxonomy" id="1851146"/>
    <lineage>
        <taxon>Bacteria</taxon>
        <taxon>Pseudomonadati</taxon>
        <taxon>Pseudomonadota</taxon>
        <taxon>Alphaproteobacteria</taxon>
        <taxon>Hyphomicrobiales</taxon>
        <taxon>Phyllobacteriaceae</taxon>
        <taxon>Borborobacter</taxon>
    </lineage>
</organism>
<dbReference type="Pfam" id="PF01196">
    <property type="entry name" value="Ribosomal_L17"/>
    <property type="match status" value="1"/>
</dbReference>
<sequence length="143" mass="15788">MRHGFAGRRLGRSSSHRKAMFANLAVSLIEHEQITTTLPKAKDLRPIVEKLVTLGKRGDLHARRQVIAQIGNEGVVKRLFDTIAPRYATRNGGYLRIMKAGFRHGDNAPMAVIEFVERDVDAKGAADRARVEAEEANSEAEAA</sequence>
<dbReference type="PANTHER" id="PTHR14413:SF16">
    <property type="entry name" value="LARGE RIBOSOMAL SUBUNIT PROTEIN BL17M"/>
    <property type="match status" value="1"/>
</dbReference>
<name>A0A432V6T9_9HYPH</name>
<comment type="subunit">
    <text evidence="4">Part of the 50S ribosomal subunit. Contacts protein L32.</text>
</comment>
<dbReference type="InterPro" id="IPR036373">
    <property type="entry name" value="Ribosomal_bL17_sf"/>
</dbReference>
<evidence type="ECO:0000256" key="2">
    <source>
        <dbReference type="ARBA" id="ARBA00022980"/>
    </source>
</evidence>
<accession>A0A432V6T9</accession>
<dbReference type="Gene3D" id="3.90.1030.10">
    <property type="entry name" value="Ribosomal protein L17"/>
    <property type="match status" value="1"/>
</dbReference>
<dbReference type="NCBIfam" id="TIGR00059">
    <property type="entry name" value="L17"/>
    <property type="match status" value="1"/>
</dbReference>
<dbReference type="GO" id="GO:0022625">
    <property type="term" value="C:cytosolic large ribosomal subunit"/>
    <property type="evidence" value="ECO:0007669"/>
    <property type="project" value="TreeGrafter"/>
</dbReference>
<dbReference type="InterPro" id="IPR047859">
    <property type="entry name" value="Ribosomal_bL17_CS"/>
</dbReference>
<gene>
    <name evidence="4" type="primary">rplQ</name>
    <name evidence="6" type="ORF">EET67_09555</name>
</gene>
<dbReference type="FunFam" id="3.90.1030.10:FF:000001">
    <property type="entry name" value="50S ribosomal protein L17"/>
    <property type="match status" value="1"/>
</dbReference>
<evidence type="ECO:0000256" key="3">
    <source>
        <dbReference type="ARBA" id="ARBA00023274"/>
    </source>
</evidence>
<comment type="similarity">
    <text evidence="1 4 5">Belongs to the bacterial ribosomal protein bL17 family.</text>
</comment>
<keyword evidence="3 4" id="KW-0687">Ribonucleoprotein</keyword>
<dbReference type="PROSITE" id="PS01167">
    <property type="entry name" value="RIBOSOMAL_L17"/>
    <property type="match status" value="1"/>
</dbReference>
<dbReference type="PANTHER" id="PTHR14413">
    <property type="entry name" value="RIBOSOMAL PROTEIN L17"/>
    <property type="match status" value="1"/>
</dbReference>
<evidence type="ECO:0000313" key="6">
    <source>
        <dbReference type="EMBL" id="RUM97859.1"/>
    </source>
</evidence>
<dbReference type="Proteomes" id="UP000281647">
    <property type="component" value="Unassembled WGS sequence"/>
</dbReference>
<dbReference type="HAMAP" id="MF_01368">
    <property type="entry name" value="Ribosomal_bL17"/>
    <property type="match status" value="1"/>
</dbReference>
<dbReference type="RefSeq" id="WP_128626730.1">
    <property type="nucleotide sequence ID" value="NZ_RKST01000008.1"/>
</dbReference>